<feature type="transmembrane region" description="Helical" evidence="1">
    <location>
        <begin position="21"/>
        <end position="42"/>
    </location>
</feature>
<keyword evidence="1" id="KW-0472">Membrane</keyword>
<dbReference type="Proteomes" id="UP000515159">
    <property type="component" value="Chromosome 1"/>
</dbReference>
<sequence>MEMFSNTTDGQERRKQFILGIISATASLMFIGSIILISIGYLNSYSSLGVGILASGAVLYFAGIVVLGVSCMWVNNTYSGNMWQPIGGRARRSTEEASVSFINSSINRVYLRSIHASLSSAVLSDKKKRIQPDHEKDPLSSSKALEIGDFTTRLSTTITSNENAGSDQELDQQHQDVFLKYEVKKLPSYLRDSLDAINMLSGIPQTDFPFL</sequence>
<evidence type="ECO:0000313" key="3">
    <source>
        <dbReference type="RefSeq" id="XP_033774233.1"/>
    </source>
</evidence>
<reference evidence="3" key="1">
    <citation type="submission" date="2025-08" db="UniProtKB">
        <authorList>
            <consortium name="RefSeq"/>
        </authorList>
    </citation>
    <scope>IDENTIFICATION</scope>
</reference>
<keyword evidence="1" id="KW-0812">Transmembrane</keyword>
<evidence type="ECO:0000313" key="2">
    <source>
        <dbReference type="Proteomes" id="UP000515159"/>
    </source>
</evidence>
<protein>
    <submittedName>
        <fullName evidence="3">Uncharacterized protein LOC117347421 isoform X1</fullName>
    </submittedName>
</protein>
<gene>
    <name evidence="3" type="primary">LOC117347421</name>
</gene>
<keyword evidence="1" id="KW-1133">Transmembrane helix</keyword>
<name>A0A6P8PHP0_GEOSA</name>
<dbReference type="GeneID" id="117347421"/>
<organism evidence="2 3">
    <name type="scientific">Geotrypetes seraphini</name>
    <name type="common">Gaboon caecilian</name>
    <name type="synonym">Caecilia seraphini</name>
    <dbReference type="NCBI Taxonomy" id="260995"/>
    <lineage>
        <taxon>Eukaryota</taxon>
        <taxon>Metazoa</taxon>
        <taxon>Chordata</taxon>
        <taxon>Craniata</taxon>
        <taxon>Vertebrata</taxon>
        <taxon>Euteleostomi</taxon>
        <taxon>Amphibia</taxon>
        <taxon>Gymnophiona</taxon>
        <taxon>Geotrypetes</taxon>
    </lineage>
</organism>
<evidence type="ECO:0000256" key="1">
    <source>
        <dbReference type="SAM" id="Phobius"/>
    </source>
</evidence>
<proteinExistence type="predicted"/>
<feature type="transmembrane region" description="Helical" evidence="1">
    <location>
        <begin position="48"/>
        <end position="74"/>
    </location>
</feature>
<dbReference type="KEGG" id="gsh:117347421"/>
<keyword evidence="2" id="KW-1185">Reference proteome</keyword>
<dbReference type="RefSeq" id="XP_033774233.1">
    <property type="nucleotide sequence ID" value="XM_033918342.1"/>
</dbReference>
<dbReference type="InParanoid" id="A0A6P8PHP0"/>
<accession>A0A6P8PHP0</accession>
<dbReference type="AlphaFoldDB" id="A0A6P8PHP0"/>